<dbReference type="GO" id="GO:0003677">
    <property type="term" value="F:DNA binding"/>
    <property type="evidence" value="ECO:0007669"/>
    <property type="project" value="InterPro"/>
</dbReference>
<proteinExistence type="inferred from homology"/>
<gene>
    <name evidence="16" type="ORF">CPSG_05158</name>
</gene>
<evidence type="ECO:0000256" key="4">
    <source>
        <dbReference type="ARBA" id="ARBA00022723"/>
    </source>
</evidence>
<dbReference type="GO" id="GO:0006284">
    <property type="term" value="P:base-excision repair"/>
    <property type="evidence" value="ECO:0007669"/>
    <property type="project" value="TreeGrafter"/>
</dbReference>
<dbReference type="Proteomes" id="UP000002497">
    <property type="component" value="Unassembled WGS sequence"/>
</dbReference>
<feature type="binding site" evidence="11">
    <location>
        <position position="44"/>
    </location>
    <ligand>
        <name>Mg(2+)</name>
        <dbReference type="ChEBI" id="CHEBI:18420"/>
        <label>1</label>
    </ligand>
</feature>
<feature type="binding site" evidence="11">
    <location>
        <position position="313"/>
    </location>
    <ligand>
        <name>Mg(2+)</name>
        <dbReference type="ChEBI" id="CHEBI:18420"/>
        <label>1</label>
    </ligand>
</feature>
<dbReference type="PROSITE" id="PS51435">
    <property type="entry name" value="AP_NUCLEASE_F1_4"/>
    <property type="match status" value="1"/>
</dbReference>
<dbReference type="Gene3D" id="3.60.10.10">
    <property type="entry name" value="Endonuclease/exonuclease/phosphatase"/>
    <property type="match status" value="1"/>
</dbReference>
<keyword evidence="6" id="KW-0378">Hydrolase</keyword>
<evidence type="ECO:0000256" key="9">
    <source>
        <dbReference type="ARBA" id="ARBA00023242"/>
    </source>
</evidence>
<dbReference type="OMA" id="SFWICPR"/>
<feature type="binding site" evidence="11">
    <location>
        <position position="314"/>
    </location>
    <ligand>
        <name>Mg(2+)</name>
        <dbReference type="ChEBI" id="CHEBI:18420"/>
        <label>1</label>
    </ligand>
</feature>
<accession>E9D4P0</accession>
<dbReference type="InterPro" id="IPR010666">
    <property type="entry name" value="Znf_GRF"/>
</dbReference>
<dbReference type="PROSITE" id="PS51999">
    <property type="entry name" value="ZF_GRF"/>
    <property type="match status" value="1"/>
</dbReference>
<name>E9D4P0_COCPS</name>
<feature type="compositionally biased region" description="Basic and acidic residues" evidence="14">
    <location>
        <begin position="410"/>
        <end position="422"/>
    </location>
</feature>
<dbReference type="GO" id="GO:0008270">
    <property type="term" value="F:zinc ion binding"/>
    <property type="evidence" value="ECO:0007669"/>
    <property type="project" value="UniProtKB-KW"/>
</dbReference>
<evidence type="ECO:0000256" key="12">
    <source>
        <dbReference type="PIRSR" id="PIRSR604808-3"/>
    </source>
</evidence>
<dbReference type="PANTHER" id="PTHR22748:SF4">
    <property type="entry name" value="DNA-(APURINIC OR APYRIMIDINIC SITE) ENDONUCLEASE 2"/>
    <property type="match status" value="1"/>
</dbReference>
<dbReference type="GO" id="GO:0003906">
    <property type="term" value="F:DNA-(apurinic or apyrimidinic site) endonuclease activity"/>
    <property type="evidence" value="ECO:0007669"/>
    <property type="project" value="EnsemblFungi"/>
</dbReference>
<evidence type="ECO:0000256" key="5">
    <source>
        <dbReference type="ARBA" id="ARBA00022771"/>
    </source>
</evidence>
<keyword evidence="16" id="KW-0456">Lyase</keyword>
<comment type="cofactor">
    <cofactor evidence="11">
        <name>Mg(2+)</name>
        <dbReference type="ChEBI" id="CHEBI:18420"/>
    </cofactor>
    <cofactor evidence="11">
        <name>Mn(2+)</name>
        <dbReference type="ChEBI" id="CHEBI:29035"/>
    </cofactor>
    <text evidence="11">Probably binds two magnesium or manganese ions per subunit.</text>
</comment>
<feature type="region of interest" description="Disordered" evidence="14">
    <location>
        <begin position="378"/>
        <end position="511"/>
    </location>
</feature>
<feature type="compositionally biased region" description="Polar residues" evidence="14">
    <location>
        <begin position="378"/>
        <end position="402"/>
    </location>
</feature>
<feature type="binding site" evidence="11">
    <location>
        <position position="198"/>
    </location>
    <ligand>
        <name>Mg(2+)</name>
        <dbReference type="ChEBI" id="CHEBI:18420"/>
        <label>1</label>
    </ligand>
</feature>
<feature type="site" description="Interaction with DNA substrate" evidence="12">
    <location>
        <position position="314"/>
    </location>
</feature>
<evidence type="ECO:0000256" key="1">
    <source>
        <dbReference type="ARBA" id="ARBA00001936"/>
    </source>
</evidence>
<reference evidence="17" key="1">
    <citation type="journal article" date="2010" name="Genome Res.">
        <title>Population genomic sequencing of Coccidioides fungi reveals recent hybridization and transposon control.</title>
        <authorList>
            <person name="Neafsey D.E."/>
            <person name="Barker B.M."/>
            <person name="Sharpton T.J."/>
            <person name="Stajich J.E."/>
            <person name="Park D.J."/>
            <person name="Whiston E."/>
            <person name="Hung C.-Y."/>
            <person name="McMahan C."/>
            <person name="White J."/>
            <person name="Sykes S."/>
            <person name="Heiman D."/>
            <person name="Young S."/>
            <person name="Zeng Q."/>
            <person name="Abouelleil A."/>
            <person name="Aftuck L."/>
            <person name="Bessette D."/>
            <person name="Brown A."/>
            <person name="FitzGerald M."/>
            <person name="Lui A."/>
            <person name="Macdonald J.P."/>
            <person name="Priest M."/>
            <person name="Orbach M.J."/>
            <person name="Galgiani J.N."/>
            <person name="Kirkland T.N."/>
            <person name="Cole G.T."/>
            <person name="Birren B.W."/>
            <person name="Henn M.R."/>
            <person name="Taylor J.W."/>
            <person name="Rounsley S.D."/>
        </authorList>
    </citation>
    <scope>NUCLEOTIDE SEQUENCE [LARGE SCALE GENOMIC DNA]</scope>
    <source>
        <strain evidence="17">RMSCC 757 / Silveira</strain>
    </source>
</reference>
<evidence type="ECO:0000256" key="6">
    <source>
        <dbReference type="ARBA" id="ARBA00022801"/>
    </source>
</evidence>
<protein>
    <recommendedName>
        <fullName evidence="3">DNA-(apurinic or apyrimidinic site) endonuclease 2</fullName>
    </recommendedName>
</protein>
<keyword evidence="5 13" id="KW-0863">Zinc-finger</keyword>
<feature type="active site" description="Proton acceptor" evidence="10">
    <location>
        <position position="314"/>
    </location>
</feature>
<feature type="binding site" evidence="11">
    <location>
        <position position="9"/>
    </location>
    <ligand>
        <name>Mg(2+)</name>
        <dbReference type="ChEBI" id="CHEBI:18420"/>
        <label>1</label>
    </ligand>
</feature>
<dbReference type="PROSITE" id="PS00728">
    <property type="entry name" value="AP_NUCLEASE_F1_3"/>
    <property type="match status" value="1"/>
</dbReference>
<evidence type="ECO:0000256" key="10">
    <source>
        <dbReference type="PIRSR" id="PIRSR604808-1"/>
    </source>
</evidence>
<evidence type="ECO:0000256" key="11">
    <source>
        <dbReference type="PIRSR" id="PIRSR604808-2"/>
    </source>
</evidence>
<dbReference type="OrthoDB" id="391817at2759"/>
<sequence>MTFRLTTWNVNGIRNPFSYEPWRGTQSFQGMFDLLEADIIVLQELKIQRKDLRDDMVLVPGWDCFFSLPKYKKGYSGVAIYTRNATCSPIYAEEGVTGILCPPNSTSSYRELPESEQIGGYPTDEQLSTSEVSAETLDSEGRCVILEFPAFVLLGVYCPANRDETRDGFRLGFLNALDHRIRNLIFLGKRVVVAGDLNISRDAIDSAHALEQIRKSRLTTDEFLSSPARIIFNRLVEGGRVSHIEGVDKKDAVLWDMCRSFFPARSGMYTCWEQRINARPGNFGARIDYILCSLDMKDWMSIADIQEGLMGSDHCPVYAIFKENVDLHGDQIDFVNLMNPSVDFEAAENSLSRSHLPLSGRLIPEFNRRRNIRDMFLRQSSTQNLSPGEINQNATSMSSMTNKGRPISLDLERSHEIDERDPKRRKKEPIAGVLPTTSQKSIRGFFNPRQPRLKQSNLAKDCEAINDSVPNERKNDSGPGHRTSGISPPDANPDFEADPQTSQESTTVSAVPSRIVADINVMSSIPDQESWNKIFKKRPPPRCEGHEEPCVRLVTKKPGINRGRSFWICPRPLGPSGNKETGTQWRCPTFIWCSDWNSKQ</sequence>
<feature type="active site" evidence="10">
    <location>
        <position position="157"/>
    </location>
</feature>
<dbReference type="GO" id="GO:0004528">
    <property type="term" value="F:phosphodiesterase I activity"/>
    <property type="evidence" value="ECO:0007669"/>
    <property type="project" value="EnsemblFungi"/>
</dbReference>
<dbReference type="SUPFAM" id="SSF56219">
    <property type="entry name" value="DNase I-like"/>
    <property type="match status" value="1"/>
</dbReference>
<dbReference type="VEuPathDB" id="FungiDB:D8B26_005248"/>
<keyword evidence="4 11" id="KW-0479">Metal-binding</keyword>
<dbReference type="PANTHER" id="PTHR22748">
    <property type="entry name" value="AP ENDONUCLEASE"/>
    <property type="match status" value="1"/>
</dbReference>
<dbReference type="VEuPathDB" id="FungiDB:CPSG_05158"/>
<dbReference type="InterPro" id="IPR005135">
    <property type="entry name" value="Endo/exonuclease/phosphatase"/>
</dbReference>
<feature type="compositionally biased region" description="Polar residues" evidence="14">
    <location>
        <begin position="499"/>
        <end position="510"/>
    </location>
</feature>
<dbReference type="FunFam" id="3.60.10.10:FF:000079">
    <property type="entry name" value="DNA-(apurinic or apyrimidinic site) lyase"/>
    <property type="match status" value="1"/>
</dbReference>
<evidence type="ECO:0000259" key="15">
    <source>
        <dbReference type="PROSITE" id="PS51999"/>
    </source>
</evidence>
<evidence type="ECO:0000256" key="2">
    <source>
        <dbReference type="ARBA" id="ARBA00007092"/>
    </source>
</evidence>
<feature type="site" description="Transition state stabilizer" evidence="12">
    <location>
        <position position="198"/>
    </location>
</feature>
<feature type="binding site" evidence="11">
    <location>
        <position position="196"/>
    </location>
    <ligand>
        <name>Mg(2+)</name>
        <dbReference type="ChEBI" id="CHEBI:18420"/>
        <label>1</label>
    </ligand>
</feature>
<dbReference type="InterPro" id="IPR020847">
    <property type="entry name" value="AP_endonuclease_F1_BS"/>
</dbReference>
<evidence type="ECO:0000256" key="13">
    <source>
        <dbReference type="PROSITE-ProRule" id="PRU01343"/>
    </source>
</evidence>
<evidence type="ECO:0000256" key="7">
    <source>
        <dbReference type="ARBA" id="ARBA00022833"/>
    </source>
</evidence>
<dbReference type="eggNOG" id="KOG1294">
    <property type="taxonomic scope" value="Eukaryota"/>
</dbReference>
<dbReference type="CDD" id="cd09088">
    <property type="entry name" value="Ape2-like_AP-endo"/>
    <property type="match status" value="1"/>
</dbReference>
<keyword evidence="17" id="KW-1185">Reference proteome</keyword>
<comment type="cofactor">
    <cofactor evidence="1">
        <name>Mn(2+)</name>
        <dbReference type="ChEBI" id="CHEBI:29035"/>
    </cofactor>
</comment>
<evidence type="ECO:0000256" key="8">
    <source>
        <dbReference type="ARBA" id="ARBA00022842"/>
    </source>
</evidence>
<keyword evidence="7" id="KW-0862">Zinc</keyword>
<dbReference type="GO" id="GO:0016829">
    <property type="term" value="F:lyase activity"/>
    <property type="evidence" value="ECO:0007669"/>
    <property type="project" value="UniProtKB-KW"/>
</dbReference>
<keyword evidence="8 11" id="KW-0460">Magnesium</keyword>
<feature type="site" description="Important for catalytic activity" evidence="12">
    <location>
        <position position="288"/>
    </location>
</feature>
<dbReference type="STRING" id="443226.E9D4P0"/>
<dbReference type="InterPro" id="IPR004808">
    <property type="entry name" value="AP_endonuc_1"/>
</dbReference>
<dbReference type="InterPro" id="IPR020848">
    <property type="entry name" value="AP_endonuclease_F1_CS"/>
</dbReference>
<evidence type="ECO:0000313" key="16">
    <source>
        <dbReference type="EMBL" id="EFW18472.1"/>
    </source>
</evidence>
<keyword evidence="9" id="KW-0539">Nucleus</keyword>
<dbReference type="GO" id="GO:0008311">
    <property type="term" value="F:double-stranded DNA 3'-5' DNA exonuclease activity"/>
    <property type="evidence" value="ECO:0007669"/>
    <property type="project" value="EnsemblFungi"/>
</dbReference>
<dbReference type="AlphaFoldDB" id="E9D4P0"/>
<comment type="similarity">
    <text evidence="2">Belongs to the DNA repair enzymes AP/ExoA family.</text>
</comment>
<keyword evidence="11" id="KW-0464">Manganese</keyword>
<feature type="domain" description="GRF-type" evidence="15">
    <location>
        <begin position="543"/>
        <end position="596"/>
    </location>
</feature>
<feature type="active site" description="Proton donor/acceptor" evidence="10">
    <location>
        <position position="196"/>
    </location>
</feature>
<dbReference type="HOGENOM" id="CLU_010374_2_0_1"/>
<dbReference type="EMBL" id="GL636492">
    <property type="protein sequence ID" value="EFW18472.1"/>
    <property type="molecule type" value="Genomic_DNA"/>
</dbReference>
<dbReference type="InterPro" id="IPR036691">
    <property type="entry name" value="Endo/exonu/phosph_ase_sf"/>
</dbReference>
<dbReference type="PROSITE" id="PS00726">
    <property type="entry name" value="AP_NUCLEASE_F1_1"/>
    <property type="match status" value="1"/>
</dbReference>
<organism evidence="17">
    <name type="scientific">Coccidioides posadasii (strain RMSCC 757 / Silveira)</name>
    <name type="common">Valley fever fungus</name>
    <dbReference type="NCBI Taxonomy" id="443226"/>
    <lineage>
        <taxon>Eukaryota</taxon>
        <taxon>Fungi</taxon>
        <taxon>Dikarya</taxon>
        <taxon>Ascomycota</taxon>
        <taxon>Pezizomycotina</taxon>
        <taxon>Eurotiomycetes</taxon>
        <taxon>Eurotiomycetidae</taxon>
        <taxon>Onygenales</taxon>
        <taxon>Onygenaceae</taxon>
        <taxon>Coccidioides</taxon>
    </lineage>
</organism>
<reference evidence="17" key="2">
    <citation type="submission" date="2010-03" db="EMBL/GenBank/DDBJ databases">
        <title>The genome sequence of Coccidioides posadasii strain Silveira.</title>
        <authorList>
            <consortium name="The Broad Institute Genome Sequencing Center for Infectious Disease"/>
            <person name="Neafsey D."/>
            <person name="Orbach M."/>
            <person name="Henn M.R."/>
            <person name="Cole G.T."/>
            <person name="Galgiani J."/>
            <person name="Gardner M.J."/>
            <person name="Kirkland T.N."/>
            <person name="Taylor J.W."/>
            <person name="Young S.K."/>
            <person name="Zeng Q."/>
            <person name="Koehrsen M."/>
            <person name="Alvarado L."/>
            <person name="Berlin A."/>
            <person name="Borenstein D."/>
            <person name="Chapman S.B."/>
            <person name="Chen Z."/>
            <person name="Engels R."/>
            <person name="Freedman E."/>
            <person name="Gellesch M."/>
            <person name="Goldberg J."/>
            <person name="Griggs A."/>
            <person name="Gujja S."/>
            <person name="Heilman E."/>
            <person name="Heiman D."/>
            <person name="Howarth C."/>
            <person name="Jen D."/>
            <person name="Larson L."/>
            <person name="Mehta T."/>
            <person name="Neiman D."/>
            <person name="Park D."/>
            <person name="Pearson M."/>
            <person name="Richards J."/>
            <person name="Roberts A."/>
            <person name="Saif S."/>
            <person name="Shea T."/>
            <person name="Shenoy N."/>
            <person name="Sisk P."/>
            <person name="Stolte C."/>
            <person name="Sykes S."/>
            <person name="Walk T."/>
            <person name="White J."/>
            <person name="Yandava C."/>
            <person name="Haas B."/>
            <person name="Nusbaum C."/>
            <person name="Birren B."/>
        </authorList>
    </citation>
    <scope>NUCLEOTIDE SEQUENCE [LARGE SCALE GENOMIC DNA]</scope>
    <source>
        <strain evidence="17">RMSCC 757 / Silveira</strain>
    </source>
</reference>
<dbReference type="Pfam" id="PF03372">
    <property type="entry name" value="Exo_endo_phos"/>
    <property type="match status" value="1"/>
</dbReference>
<evidence type="ECO:0000256" key="3">
    <source>
        <dbReference type="ARBA" id="ARBA00013541"/>
    </source>
</evidence>
<dbReference type="GO" id="GO:0005634">
    <property type="term" value="C:nucleus"/>
    <property type="evidence" value="ECO:0007669"/>
    <property type="project" value="EnsemblFungi"/>
</dbReference>
<evidence type="ECO:0000256" key="14">
    <source>
        <dbReference type="SAM" id="MobiDB-lite"/>
    </source>
</evidence>
<evidence type="ECO:0000313" key="17">
    <source>
        <dbReference type="Proteomes" id="UP000002497"/>
    </source>
</evidence>